<dbReference type="AlphaFoldDB" id="A0A822ZCN6"/>
<name>A0A822ZCN6_NELNU</name>
<protein>
    <submittedName>
        <fullName evidence="1">Uncharacterized protein</fullName>
    </submittedName>
</protein>
<evidence type="ECO:0000313" key="2">
    <source>
        <dbReference type="Proteomes" id="UP000607653"/>
    </source>
</evidence>
<proteinExistence type="predicted"/>
<reference evidence="1 2" key="1">
    <citation type="journal article" date="2020" name="Mol. Biol. Evol.">
        <title>Distinct Expression and Methylation Patterns for Genes with Different Fates following a Single Whole-Genome Duplication in Flowering Plants.</title>
        <authorList>
            <person name="Shi T."/>
            <person name="Rahmani R.S."/>
            <person name="Gugger P.F."/>
            <person name="Wang M."/>
            <person name="Li H."/>
            <person name="Zhang Y."/>
            <person name="Li Z."/>
            <person name="Wang Q."/>
            <person name="Van de Peer Y."/>
            <person name="Marchal K."/>
            <person name="Chen J."/>
        </authorList>
    </citation>
    <scope>NUCLEOTIDE SEQUENCE [LARGE SCALE GENOMIC DNA]</scope>
    <source>
        <tissue evidence="1">Leaf</tissue>
    </source>
</reference>
<keyword evidence="2" id="KW-1185">Reference proteome</keyword>
<dbReference type="Proteomes" id="UP000607653">
    <property type="component" value="Unassembled WGS sequence"/>
</dbReference>
<organism evidence="1 2">
    <name type="scientific">Nelumbo nucifera</name>
    <name type="common">Sacred lotus</name>
    <dbReference type="NCBI Taxonomy" id="4432"/>
    <lineage>
        <taxon>Eukaryota</taxon>
        <taxon>Viridiplantae</taxon>
        <taxon>Streptophyta</taxon>
        <taxon>Embryophyta</taxon>
        <taxon>Tracheophyta</taxon>
        <taxon>Spermatophyta</taxon>
        <taxon>Magnoliopsida</taxon>
        <taxon>Proteales</taxon>
        <taxon>Nelumbonaceae</taxon>
        <taxon>Nelumbo</taxon>
    </lineage>
</organism>
<dbReference type="EMBL" id="DUZY01000005">
    <property type="protein sequence ID" value="DAD39308.1"/>
    <property type="molecule type" value="Genomic_DNA"/>
</dbReference>
<evidence type="ECO:0000313" key="1">
    <source>
        <dbReference type="EMBL" id="DAD39308.1"/>
    </source>
</evidence>
<comment type="caution">
    <text evidence="1">The sequence shown here is derived from an EMBL/GenBank/DDBJ whole genome shotgun (WGS) entry which is preliminary data.</text>
</comment>
<accession>A0A822ZCN6</accession>
<sequence>MTQQDLTIIVLGMTSEMHGENKQPGIWMSQVIEVTTTIYGLLATSIHL</sequence>
<gene>
    <name evidence="1" type="ORF">HUJ06_013631</name>
</gene>